<dbReference type="AlphaFoldDB" id="A0A0R3VY35"/>
<evidence type="ECO:0000313" key="2">
    <source>
        <dbReference type="EMBL" id="VDK24876.1"/>
    </source>
</evidence>
<dbReference type="Proteomes" id="UP000282613">
    <property type="component" value="Unassembled WGS sequence"/>
</dbReference>
<sequence length="133" mass="14664">MVVLSGGSNFLVFSLMRLWLLLLLLISALILTWLCGLVVIEFSSYLLYTLNSIFTSLRPQEYGVVLGFLAIGFICILGFFGCCGAWKKNVCMLTAVCCKEFSNYSTILPIFAIVVAILRLAAIVVACYLRSSI</sequence>
<dbReference type="STRING" id="60517.A0A0R3VY35"/>
<organism evidence="4">
    <name type="scientific">Taenia asiatica</name>
    <name type="common">Asian tapeworm</name>
    <dbReference type="NCBI Taxonomy" id="60517"/>
    <lineage>
        <taxon>Eukaryota</taxon>
        <taxon>Metazoa</taxon>
        <taxon>Spiralia</taxon>
        <taxon>Lophotrochozoa</taxon>
        <taxon>Platyhelminthes</taxon>
        <taxon>Cestoda</taxon>
        <taxon>Eucestoda</taxon>
        <taxon>Cyclophyllidea</taxon>
        <taxon>Taeniidae</taxon>
        <taxon>Taenia</taxon>
    </lineage>
</organism>
<reference evidence="4" key="1">
    <citation type="submission" date="2017-02" db="UniProtKB">
        <authorList>
            <consortium name="WormBaseParasite"/>
        </authorList>
    </citation>
    <scope>IDENTIFICATION</scope>
</reference>
<keyword evidence="3" id="KW-1185">Reference proteome</keyword>
<dbReference type="EMBL" id="UYRS01001459">
    <property type="protein sequence ID" value="VDK24876.1"/>
    <property type="molecule type" value="Genomic_DNA"/>
</dbReference>
<feature type="transmembrane region" description="Helical" evidence="1">
    <location>
        <begin position="62"/>
        <end position="87"/>
    </location>
</feature>
<dbReference type="OrthoDB" id="10033535at2759"/>
<name>A0A0R3VY35_TAEAS</name>
<reference evidence="2 3" key="2">
    <citation type="submission" date="2018-11" db="EMBL/GenBank/DDBJ databases">
        <authorList>
            <consortium name="Pathogen Informatics"/>
        </authorList>
    </citation>
    <scope>NUCLEOTIDE SEQUENCE [LARGE SCALE GENOMIC DNA]</scope>
</reference>
<protein>
    <submittedName>
        <fullName evidence="4">Ovule protein</fullName>
    </submittedName>
</protein>
<keyword evidence="1" id="KW-0812">Transmembrane</keyword>
<evidence type="ECO:0000313" key="3">
    <source>
        <dbReference type="Proteomes" id="UP000282613"/>
    </source>
</evidence>
<evidence type="ECO:0000313" key="4">
    <source>
        <dbReference type="WBParaSite" id="TASK_0000232901-mRNA-1"/>
    </source>
</evidence>
<evidence type="ECO:0000256" key="1">
    <source>
        <dbReference type="SAM" id="Phobius"/>
    </source>
</evidence>
<feature type="transmembrane region" description="Helical" evidence="1">
    <location>
        <begin position="107"/>
        <end position="129"/>
    </location>
</feature>
<keyword evidence="1" id="KW-1133">Transmembrane helix</keyword>
<gene>
    <name evidence="2" type="ORF">TASK_LOCUS2330</name>
</gene>
<dbReference type="WBParaSite" id="TASK_0000232901-mRNA-1">
    <property type="protein sequence ID" value="TASK_0000232901-mRNA-1"/>
    <property type="gene ID" value="TASK_0000232901"/>
</dbReference>
<feature type="transmembrane region" description="Helical" evidence="1">
    <location>
        <begin position="20"/>
        <end position="50"/>
    </location>
</feature>
<keyword evidence="1" id="KW-0472">Membrane</keyword>
<proteinExistence type="predicted"/>
<accession>A0A0R3VY35</accession>